<dbReference type="InterPro" id="IPR016166">
    <property type="entry name" value="FAD-bd_PCMH"/>
</dbReference>
<evidence type="ECO:0000313" key="4">
    <source>
        <dbReference type="EMBL" id="RJG53011.1"/>
    </source>
</evidence>
<protein>
    <submittedName>
        <fullName evidence="4">FAD-binding oxidoreductase</fullName>
    </submittedName>
</protein>
<dbReference type="Gene3D" id="3.40.462.10">
    <property type="entry name" value="FAD-linked oxidases, C-terminal domain"/>
    <property type="match status" value="1"/>
</dbReference>
<dbReference type="InterPro" id="IPR016169">
    <property type="entry name" value="FAD-bd_PCMH_sub2"/>
</dbReference>
<dbReference type="PANTHER" id="PTHR11748">
    <property type="entry name" value="D-LACTATE DEHYDROGENASE"/>
    <property type="match status" value="1"/>
</dbReference>
<feature type="domain" description="FAD-binding PCMH-type" evidence="3">
    <location>
        <begin position="36"/>
        <end position="211"/>
    </location>
</feature>
<evidence type="ECO:0000256" key="1">
    <source>
        <dbReference type="ARBA" id="ARBA00022630"/>
    </source>
</evidence>
<evidence type="ECO:0000259" key="3">
    <source>
        <dbReference type="PROSITE" id="PS51387"/>
    </source>
</evidence>
<evidence type="ECO:0000313" key="5">
    <source>
        <dbReference type="Proteomes" id="UP000283469"/>
    </source>
</evidence>
<keyword evidence="2" id="KW-0274">FAD</keyword>
<dbReference type="GO" id="GO:0008720">
    <property type="term" value="F:D-lactate dehydrogenase (NAD+) activity"/>
    <property type="evidence" value="ECO:0007669"/>
    <property type="project" value="TreeGrafter"/>
</dbReference>
<dbReference type="GO" id="GO:0071949">
    <property type="term" value="F:FAD binding"/>
    <property type="evidence" value="ECO:0007669"/>
    <property type="project" value="InterPro"/>
</dbReference>
<dbReference type="GO" id="GO:1903457">
    <property type="term" value="P:lactate catabolic process"/>
    <property type="evidence" value="ECO:0007669"/>
    <property type="project" value="TreeGrafter"/>
</dbReference>
<dbReference type="PROSITE" id="PS51387">
    <property type="entry name" value="FAD_PCMH"/>
    <property type="match status" value="1"/>
</dbReference>
<dbReference type="Pfam" id="PF01565">
    <property type="entry name" value="FAD_binding_4"/>
    <property type="match status" value="1"/>
</dbReference>
<gene>
    <name evidence="4" type="ORF">D0Z70_17405</name>
</gene>
<reference evidence="4 5" key="1">
    <citation type="submission" date="2018-08" db="EMBL/GenBank/DDBJ databases">
        <title>Sphingobium sp. EO9.</title>
        <authorList>
            <person name="Park Y."/>
            <person name="Kim K.H."/>
            <person name="Jeon C.O."/>
        </authorList>
    </citation>
    <scope>NUCLEOTIDE SEQUENCE [LARGE SCALE GENOMIC DNA]</scope>
    <source>
        <strain evidence="4 5">EO9</strain>
    </source>
</reference>
<dbReference type="SUPFAM" id="SSF56176">
    <property type="entry name" value="FAD-binding/transporter-associated domain-like"/>
    <property type="match status" value="1"/>
</dbReference>
<dbReference type="RefSeq" id="WP_119748663.1">
    <property type="nucleotide sequence ID" value="NZ_QVRA01000019.1"/>
</dbReference>
<dbReference type="PANTHER" id="PTHR11748:SF114">
    <property type="entry name" value="ARYL-ALCOHOL OXIDASE VANILLYL-ALCOHOL OXIDASE (AFU_ORTHOLOGUE AFUA_3G09500)-RELATED"/>
    <property type="match status" value="1"/>
</dbReference>
<dbReference type="EMBL" id="QVRA01000019">
    <property type="protein sequence ID" value="RJG53011.1"/>
    <property type="molecule type" value="Genomic_DNA"/>
</dbReference>
<dbReference type="GO" id="GO:0004458">
    <property type="term" value="F:D-lactate dehydrogenase (cytochrome) activity"/>
    <property type="evidence" value="ECO:0007669"/>
    <property type="project" value="TreeGrafter"/>
</dbReference>
<dbReference type="InterPro" id="IPR036318">
    <property type="entry name" value="FAD-bd_PCMH-like_sf"/>
</dbReference>
<keyword evidence="1" id="KW-0285">Flavoprotein</keyword>
<evidence type="ECO:0000256" key="2">
    <source>
        <dbReference type="ARBA" id="ARBA00022827"/>
    </source>
</evidence>
<dbReference type="InterPro" id="IPR016164">
    <property type="entry name" value="FAD-linked_Oxase-like_C"/>
</dbReference>
<dbReference type="InterPro" id="IPR016170">
    <property type="entry name" value="Cytok_DH_C_sf"/>
</dbReference>
<organism evidence="4 5">
    <name type="scientific">Sphingobium terrigena</name>
    <dbReference type="NCBI Taxonomy" id="2304063"/>
    <lineage>
        <taxon>Bacteria</taxon>
        <taxon>Pseudomonadati</taxon>
        <taxon>Pseudomonadota</taxon>
        <taxon>Alphaproteobacteria</taxon>
        <taxon>Sphingomonadales</taxon>
        <taxon>Sphingomonadaceae</taxon>
        <taxon>Sphingobium</taxon>
    </lineage>
</organism>
<keyword evidence="5" id="KW-1185">Reference proteome</keyword>
<dbReference type="OrthoDB" id="9811557at2"/>
<comment type="caution">
    <text evidence="4">The sequence shown here is derived from an EMBL/GenBank/DDBJ whole genome shotgun (WGS) entry which is preliminary data.</text>
</comment>
<proteinExistence type="predicted"/>
<sequence length="488" mass="51617">MTDQARQKAALAALEAVLGTAAVERSAKILSRYATALATPIGVVMPSDVGQLTAALATAKKAGAVLQPICNGAHGLEKVGLDQVIVLDLQRMNRVLEVNESLAYCLVEPGVTFRELDAYIKGKGIKLWIDFTGNPDASVAASFVSRSAGYTPYSDHFLMQCGLEVMLADGKMVRTGMGAMPKSTCWQLFKFGYGPWIDGLFTQSDFAVPTKVGTWLMPVPPASKTFMVTVSDEEGLAPMFDVLGPLKLNMVVANGVAVGNALHEAALLGRKRRDFAGQGPMAASAVKAAGQLMGLGYWNLYGALYGLPDNVSLLWDSVKSAFGSVPGAKVIANGEGVDPRLWSWRMGTMTGAVASPPTQVAGWSGGQALTVNPVSPVDGEEVMRLYALSRDACAQHGFDLLSETVAIWRSANHRQFLPSAGGDKNSVERSRQCAEALIAMQATAGFGQVFTEPGLRATVDKTFAEGGLSILHDKVKKALDPTGLFASA</sequence>
<dbReference type="InterPro" id="IPR006094">
    <property type="entry name" value="Oxid_FAD_bind_N"/>
</dbReference>
<accession>A0A418YP07</accession>
<name>A0A418YP07_9SPHN</name>
<dbReference type="Gene3D" id="3.30.465.10">
    <property type="match status" value="1"/>
</dbReference>
<dbReference type="AlphaFoldDB" id="A0A418YP07"/>
<dbReference type="Proteomes" id="UP000283469">
    <property type="component" value="Unassembled WGS sequence"/>
</dbReference>
<dbReference type="SUPFAM" id="SSF55103">
    <property type="entry name" value="FAD-linked oxidases, C-terminal domain"/>
    <property type="match status" value="1"/>
</dbReference>